<dbReference type="GeneID" id="22588363"/>
<reference evidence="2 3" key="1">
    <citation type="journal article" date="2011" name="PLoS Genet.">
        <title>Comparative genomic analysis of human fungal pathogens causing paracoccidioidomycosis.</title>
        <authorList>
            <person name="Desjardins C.A."/>
            <person name="Champion M.D."/>
            <person name="Holder J.W."/>
            <person name="Muszewska A."/>
            <person name="Goldberg J."/>
            <person name="Bailao A.M."/>
            <person name="Brigido M.M."/>
            <person name="Ferreira M.E."/>
            <person name="Garcia A.M."/>
            <person name="Grynberg M."/>
            <person name="Gujja S."/>
            <person name="Heiman D.I."/>
            <person name="Henn M.R."/>
            <person name="Kodira C.D."/>
            <person name="Leon-Narvaez H."/>
            <person name="Longo L.V."/>
            <person name="Ma L.J."/>
            <person name="Malavazi I."/>
            <person name="Matsuo A.L."/>
            <person name="Morais F.V."/>
            <person name="Pereira M."/>
            <person name="Rodriguez-Brito S."/>
            <person name="Sakthikumar S."/>
            <person name="Salem-Izacc S.M."/>
            <person name="Sykes S.M."/>
            <person name="Teixeira M.M."/>
            <person name="Vallejo M.C."/>
            <person name="Walter M.E."/>
            <person name="Yandava C."/>
            <person name="Young S."/>
            <person name="Zeng Q."/>
            <person name="Zucker J."/>
            <person name="Felipe M.S."/>
            <person name="Goldman G.H."/>
            <person name="Haas B.J."/>
            <person name="McEwen J.G."/>
            <person name="Nino-Vega G."/>
            <person name="Puccia R."/>
            <person name="San-Blas G."/>
            <person name="Soares C.M."/>
            <person name="Birren B.W."/>
            <person name="Cuomo C.A."/>
        </authorList>
    </citation>
    <scope>NUCLEOTIDE SEQUENCE [LARGE SCALE GENOMIC DNA]</scope>
    <source>
        <strain evidence="2 3">Pb18</strain>
    </source>
</reference>
<sequence>MVVQGPAGPGNYNTAGKRRQNIAVGSTRSICGDGSGVEFQLVGSIGKQAAFRTLVIDTVPLRCALAEPLLSHDVKSTCRYLGVTLFRNPRVRYRLNTVNNQSTASSLSTSTSTSTSTSSSSSSPLLGLNPLPPSSSLSLLSLFHHLNPDHPRICPIPPR</sequence>
<dbReference type="AlphaFoldDB" id="A0A0A0HVI4"/>
<keyword evidence="3" id="KW-1185">Reference proteome</keyword>
<evidence type="ECO:0000313" key="3">
    <source>
        <dbReference type="Proteomes" id="UP000001628"/>
    </source>
</evidence>
<proteinExistence type="predicted"/>
<accession>A0A0A0HVI4</accession>
<gene>
    <name evidence="2" type="ORF">PADG_12466</name>
</gene>
<dbReference type="KEGG" id="pbn:PADG_12466"/>
<organism evidence="2 3">
    <name type="scientific">Paracoccidioides brasiliensis (strain Pb18)</name>
    <dbReference type="NCBI Taxonomy" id="502780"/>
    <lineage>
        <taxon>Eukaryota</taxon>
        <taxon>Fungi</taxon>
        <taxon>Dikarya</taxon>
        <taxon>Ascomycota</taxon>
        <taxon>Pezizomycotina</taxon>
        <taxon>Eurotiomycetes</taxon>
        <taxon>Eurotiomycetidae</taxon>
        <taxon>Onygenales</taxon>
        <taxon>Ajellomycetaceae</taxon>
        <taxon>Paracoccidioides</taxon>
    </lineage>
</organism>
<feature type="region of interest" description="Disordered" evidence="1">
    <location>
        <begin position="100"/>
        <end position="127"/>
    </location>
</feature>
<dbReference type="RefSeq" id="XP_010763838.1">
    <property type="nucleotide sequence ID" value="XM_010765536.1"/>
</dbReference>
<feature type="compositionally biased region" description="Low complexity" evidence="1">
    <location>
        <begin position="102"/>
        <end position="127"/>
    </location>
</feature>
<evidence type="ECO:0000313" key="2">
    <source>
        <dbReference type="EMBL" id="KGM91445.1"/>
    </source>
</evidence>
<name>A0A0A0HVI4_PARBD</name>
<dbReference type="Proteomes" id="UP000001628">
    <property type="component" value="Unassembled WGS sequence"/>
</dbReference>
<dbReference type="InParanoid" id="A0A0A0HVI4"/>
<evidence type="ECO:0000256" key="1">
    <source>
        <dbReference type="SAM" id="MobiDB-lite"/>
    </source>
</evidence>
<dbReference type="HOGENOM" id="CLU_1661331_0_0_1"/>
<dbReference type="EMBL" id="KN275974">
    <property type="protein sequence ID" value="KGM91445.1"/>
    <property type="molecule type" value="Genomic_DNA"/>
</dbReference>
<protein>
    <submittedName>
        <fullName evidence="2">Uncharacterized protein</fullName>
    </submittedName>
</protein>
<dbReference type="VEuPathDB" id="FungiDB:PADG_12466"/>